<dbReference type="Gene3D" id="1.10.443.10">
    <property type="entry name" value="Intergrase catalytic core"/>
    <property type="match status" value="1"/>
</dbReference>
<dbReference type="SUPFAM" id="SSF56349">
    <property type="entry name" value="DNA breaking-rejoining enzymes"/>
    <property type="match status" value="1"/>
</dbReference>
<dbReference type="InterPro" id="IPR013762">
    <property type="entry name" value="Integrase-like_cat_sf"/>
</dbReference>
<dbReference type="RefSeq" id="WP_252471214.1">
    <property type="nucleotide sequence ID" value="NZ_JALBWM010000095.1"/>
</dbReference>
<dbReference type="GO" id="GO:0015074">
    <property type="term" value="P:DNA integration"/>
    <property type="evidence" value="ECO:0007669"/>
    <property type="project" value="InterPro"/>
</dbReference>
<organism evidence="3 4">
    <name type="scientific">Microbulbifer okhotskensis</name>
    <dbReference type="NCBI Taxonomy" id="2926617"/>
    <lineage>
        <taxon>Bacteria</taxon>
        <taxon>Pseudomonadati</taxon>
        <taxon>Pseudomonadota</taxon>
        <taxon>Gammaproteobacteria</taxon>
        <taxon>Cellvibrionales</taxon>
        <taxon>Microbulbiferaceae</taxon>
        <taxon>Microbulbifer</taxon>
    </lineage>
</organism>
<feature type="domain" description="Tyr recombinase" evidence="2">
    <location>
        <begin position="214"/>
        <end position="384"/>
    </location>
</feature>
<sequence length="405" mass="47513">MARPRKPRLMDGQELPENLYLDPRKRKNYWRYIRPDGSNLIFYATTAEAIRQAKQANRQRDLYERQPTSNETLWTARAGSLLDRYSHWVSWMELNHPKQATAARWLQKRRYVERMCEQLKNPMPHDLTLPVIREWWEAQDYHPQRNSRAALRSFINYLMLESAIPNLTFNPFNTSDEAPKSIPRQRQPKVRHRLTINEFWLTHDAAAELGYEGLQLAMELSLLTTMRRGDICSLLLDKHVTEAGICKGVEKSINQRGEERAVYLRFTYSKHPGLRQIINRARQLSIKNYRCPFAISYTPKKRQPRAKANEHWCRLMPARLSNQFKEARDMAGIRIDLPSQARPTFHEIRALASHLLQKSGHSSEEIAQICAHTDAEITENFYLAGHEKDYVEVEISIDPKLLSRK</sequence>
<proteinExistence type="predicted"/>
<dbReference type="Proteomes" id="UP001139028">
    <property type="component" value="Unassembled WGS sequence"/>
</dbReference>
<evidence type="ECO:0000259" key="2">
    <source>
        <dbReference type="Pfam" id="PF00589"/>
    </source>
</evidence>
<keyword evidence="4" id="KW-1185">Reference proteome</keyword>
<dbReference type="Gene3D" id="3.30.160.60">
    <property type="entry name" value="Classic Zinc Finger"/>
    <property type="match status" value="1"/>
</dbReference>
<dbReference type="EMBL" id="JALBWM010000095">
    <property type="protein sequence ID" value="MCO1335978.1"/>
    <property type="molecule type" value="Genomic_DNA"/>
</dbReference>
<dbReference type="GO" id="GO:0003677">
    <property type="term" value="F:DNA binding"/>
    <property type="evidence" value="ECO:0007669"/>
    <property type="project" value="InterPro"/>
</dbReference>
<evidence type="ECO:0000256" key="1">
    <source>
        <dbReference type="ARBA" id="ARBA00023172"/>
    </source>
</evidence>
<protein>
    <submittedName>
        <fullName evidence="3">Tyrosine-type recombinase/integrase</fullName>
    </submittedName>
</protein>
<dbReference type="InterPro" id="IPR002104">
    <property type="entry name" value="Integrase_catalytic"/>
</dbReference>
<gene>
    <name evidence="3" type="ORF">MO867_16735</name>
</gene>
<evidence type="ECO:0000313" key="3">
    <source>
        <dbReference type="EMBL" id="MCO1335978.1"/>
    </source>
</evidence>
<accession>A0A9X2EUA4</accession>
<keyword evidence="1" id="KW-0233">DNA recombination</keyword>
<name>A0A9X2EUA4_9GAMM</name>
<comment type="caution">
    <text evidence="3">The sequence shown here is derived from an EMBL/GenBank/DDBJ whole genome shotgun (WGS) entry which is preliminary data.</text>
</comment>
<dbReference type="Pfam" id="PF00589">
    <property type="entry name" value="Phage_integrase"/>
    <property type="match status" value="1"/>
</dbReference>
<evidence type="ECO:0000313" key="4">
    <source>
        <dbReference type="Proteomes" id="UP001139028"/>
    </source>
</evidence>
<dbReference type="InterPro" id="IPR011010">
    <property type="entry name" value="DNA_brk_join_enz"/>
</dbReference>
<dbReference type="AlphaFoldDB" id="A0A9X2EUA4"/>
<dbReference type="GO" id="GO:0006310">
    <property type="term" value="P:DNA recombination"/>
    <property type="evidence" value="ECO:0007669"/>
    <property type="project" value="UniProtKB-KW"/>
</dbReference>
<reference evidence="3" key="1">
    <citation type="journal article" date="2022" name="Arch. Microbiol.">
        <title>Microbulbifer okhotskensis sp. nov., isolated from a deep bottom sediment of the Okhotsk Sea.</title>
        <authorList>
            <person name="Romanenko L."/>
            <person name="Kurilenko V."/>
            <person name="Otstavnykh N."/>
            <person name="Velansky P."/>
            <person name="Isaeva M."/>
            <person name="Mikhailov V."/>
        </authorList>
    </citation>
    <scope>NUCLEOTIDE SEQUENCE</scope>
    <source>
        <strain evidence="3">OS29</strain>
    </source>
</reference>